<proteinExistence type="predicted"/>
<keyword evidence="2" id="KW-0695">RNA-directed DNA polymerase</keyword>
<organism evidence="2">
    <name type="scientific">Rhipicephalus microplus</name>
    <name type="common">Cattle tick</name>
    <name type="synonym">Boophilus microplus</name>
    <dbReference type="NCBI Taxonomy" id="6941"/>
    <lineage>
        <taxon>Eukaryota</taxon>
        <taxon>Metazoa</taxon>
        <taxon>Ecdysozoa</taxon>
        <taxon>Arthropoda</taxon>
        <taxon>Chelicerata</taxon>
        <taxon>Arachnida</taxon>
        <taxon>Acari</taxon>
        <taxon>Parasitiformes</taxon>
        <taxon>Ixodida</taxon>
        <taxon>Ixodoidea</taxon>
        <taxon>Ixodidae</taxon>
        <taxon>Rhipicephalinae</taxon>
        <taxon>Rhipicephalus</taxon>
        <taxon>Boophilus</taxon>
    </lineage>
</organism>
<dbReference type="GO" id="GO:0003964">
    <property type="term" value="F:RNA-directed DNA polymerase activity"/>
    <property type="evidence" value="ECO:0007669"/>
    <property type="project" value="UniProtKB-KW"/>
</dbReference>
<reference evidence="2" key="1">
    <citation type="submission" date="2020-03" db="EMBL/GenBank/DDBJ databases">
        <title>A transcriptome and proteome of the tick Rhipicephalus microplus shaped by the genetic composition of its hosts and developmental stage.</title>
        <authorList>
            <person name="Garcia G.R."/>
            <person name="Ribeiro J.M.C."/>
            <person name="Maruyama S.R."/>
            <person name="Gardinasse L.G."/>
            <person name="Nelson K."/>
            <person name="Ferreira B.R."/>
            <person name="Andrade T.G."/>
            <person name="Santos I.K.F.M."/>
        </authorList>
    </citation>
    <scope>NUCLEOTIDE SEQUENCE</scope>
    <source>
        <strain evidence="2">NSGR</strain>
        <tissue evidence="2">Salivary glands</tissue>
    </source>
</reference>
<name>A0A6G5ABZ6_RHIMP</name>
<keyword evidence="2" id="KW-0540">Nuclease</keyword>
<protein>
    <submittedName>
        <fullName evidence="2">Putative endonuclease-reverse transcriptase</fullName>
    </submittedName>
</protein>
<evidence type="ECO:0000313" key="2">
    <source>
        <dbReference type="EMBL" id="NIE47547.1"/>
    </source>
</evidence>
<sequence length="126" mass="14154">MERIEHALKNGGSVKAVKRKLGIGKNRMYALRDKKGKITTNMVKIVKIAEEFYRDLYSSRDNHDFNTRTSSNPDDTPPVMKEEVRKALESMQRGKAAGEDHVTSDLLKDGGQIVLKKLPPCLRGVS</sequence>
<keyword evidence="2" id="KW-0808">Transferase</keyword>
<keyword evidence="2" id="KW-0548">Nucleotidyltransferase</keyword>
<keyword evidence="2" id="KW-0255">Endonuclease</keyword>
<dbReference type="EMBL" id="GIKN01005274">
    <property type="protein sequence ID" value="NIE47547.1"/>
    <property type="molecule type" value="Transcribed_RNA"/>
</dbReference>
<evidence type="ECO:0000256" key="1">
    <source>
        <dbReference type="SAM" id="MobiDB-lite"/>
    </source>
</evidence>
<dbReference type="AlphaFoldDB" id="A0A6G5ABZ6"/>
<dbReference type="GO" id="GO:0004519">
    <property type="term" value="F:endonuclease activity"/>
    <property type="evidence" value="ECO:0007669"/>
    <property type="project" value="UniProtKB-KW"/>
</dbReference>
<accession>A0A6G5ABZ6</accession>
<feature type="region of interest" description="Disordered" evidence="1">
    <location>
        <begin position="60"/>
        <end position="79"/>
    </location>
</feature>
<keyword evidence="2" id="KW-0378">Hydrolase</keyword>